<dbReference type="EnsemblPlants" id="Pp3c15_14729V3.1">
    <property type="protein sequence ID" value="PAC:32929587.CDS.1"/>
    <property type="gene ID" value="Pp3c15_14729"/>
</dbReference>
<organism evidence="1">
    <name type="scientific">Physcomitrium patens</name>
    <name type="common">Spreading-leaved earth moss</name>
    <name type="synonym">Physcomitrella patens</name>
    <dbReference type="NCBI Taxonomy" id="3218"/>
    <lineage>
        <taxon>Eukaryota</taxon>
        <taxon>Viridiplantae</taxon>
        <taxon>Streptophyta</taxon>
        <taxon>Embryophyta</taxon>
        <taxon>Bryophyta</taxon>
        <taxon>Bryophytina</taxon>
        <taxon>Bryopsida</taxon>
        <taxon>Funariidae</taxon>
        <taxon>Funariales</taxon>
        <taxon>Funariaceae</taxon>
        <taxon>Physcomitrium</taxon>
    </lineage>
</organism>
<dbReference type="Proteomes" id="UP000006727">
    <property type="component" value="Chromosome 15"/>
</dbReference>
<dbReference type="Gramene" id="Pp3c15_14729V3.1">
    <property type="protein sequence ID" value="PAC:32929587.CDS.1"/>
    <property type="gene ID" value="Pp3c15_14729"/>
</dbReference>
<dbReference type="EMBL" id="ABEU02000015">
    <property type="protein sequence ID" value="PNR39482.1"/>
    <property type="molecule type" value="Genomic_DNA"/>
</dbReference>
<proteinExistence type="predicted"/>
<evidence type="ECO:0000313" key="3">
    <source>
        <dbReference type="Proteomes" id="UP000006727"/>
    </source>
</evidence>
<reference evidence="2" key="3">
    <citation type="submission" date="2020-12" db="UniProtKB">
        <authorList>
            <consortium name="EnsemblPlants"/>
        </authorList>
    </citation>
    <scope>IDENTIFICATION</scope>
</reference>
<evidence type="ECO:0000313" key="1">
    <source>
        <dbReference type="EMBL" id="PNR39482.1"/>
    </source>
</evidence>
<accession>A0A2K1JD79</accession>
<dbReference type="AlphaFoldDB" id="A0A2K1JD79"/>
<reference evidence="1 3" key="1">
    <citation type="journal article" date="2008" name="Science">
        <title>The Physcomitrella genome reveals evolutionary insights into the conquest of land by plants.</title>
        <authorList>
            <person name="Rensing S."/>
            <person name="Lang D."/>
            <person name="Zimmer A."/>
            <person name="Terry A."/>
            <person name="Salamov A."/>
            <person name="Shapiro H."/>
            <person name="Nishiyama T."/>
            <person name="Perroud P.-F."/>
            <person name="Lindquist E."/>
            <person name="Kamisugi Y."/>
            <person name="Tanahashi T."/>
            <person name="Sakakibara K."/>
            <person name="Fujita T."/>
            <person name="Oishi K."/>
            <person name="Shin-I T."/>
            <person name="Kuroki Y."/>
            <person name="Toyoda A."/>
            <person name="Suzuki Y."/>
            <person name="Hashimoto A."/>
            <person name="Yamaguchi K."/>
            <person name="Sugano A."/>
            <person name="Kohara Y."/>
            <person name="Fujiyama A."/>
            <person name="Anterola A."/>
            <person name="Aoki S."/>
            <person name="Ashton N."/>
            <person name="Barbazuk W.B."/>
            <person name="Barker E."/>
            <person name="Bennetzen J."/>
            <person name="Bezanilla M."/>
            <person name="Blankenship R."/>
            <person name="Cho S.H."/>
            <person name="Dutcher S."/>
            <person name="Estelle M."/>
            <person name="Fawcett J.A."/>
            <person name="Gundlach H."/>
            <person name="Hanada K."/>
            <person name="Heyl A."/>
            <person name="Hicks K.A."/>
            <person name="Hugh J."/>
            <person name="Lohr M."/>
            <person name="Mayer K."/>
            <person name="Melkozernov A."/>
            <person name="Murata T."/>
            <person name="Nelson D."/>
            <person name="Pils B."/>
            <person name="Prigge M."/>
            <person name="Reiss B."/>
            <person name="Renner T."/>
            <person name="Rombauts S."/>
            <person name="Rushton P."/>
            <person name="Sanderfoot A."/>
            <person name="Schween G."/>
            <person name="Shiu S.-H."/>
            <person name="Stueber K."/>
            <person name="Theodoulou F.L."/>
            <person name="Tu H."/>
            <person name="Van de Peer Y."/>
            <person name="Verrier P.J."/>
            <person name="Waters E."/>
            <person name="Wood A."/>
            <person name="Yang L."/>
            <person name="Cove D."/>
            <person name="Cuming A."/>
            <person name="Hasebe M."/>
            <person name="Lucas S."/>
            <person name="Mishler D.B."/>
            <person name="Reski R."/>
            <person name="Grigoriev I."/>
            <person name="Quatrano R.S."/>
            <person name="Boore J.L."/>
        </authorList>
    </citation>
    <scope>NUCLEOTIDE SEQUENCE [LARGE SCALE GENOMIC DNA]</scope>
    <source>
        <strain evidence="2 3">cv. Gransden 2004</strain>
    </source>
</reference>
<name>A0A2K1JD79_PHYPA</name>
<reference evidence="1 3" key="2">
    <citation type="journal article" date="2018" name="Plant J.">
        <title>The Physcomitrella patens chromosome-scale assembly reveals moss genome structure and evolution.</title>
        <authorList>
            <person name="Lang D."/>
            <person name="Ullrich K.K."/>
            <person name="Murat F."/>
            <person name="Fuchs J."/>
            <person name="Jenkins J."/>
            <person name="Haas F.B."/>
            <person name="Piednoel M."/>
            <person name="Gundlach H."/>
            <person name="Van Bel M."/>
            <person name="Meyberg R."/>
            <person name="Vives C."/>
            <person name="Morata J."/>
            <person name="Symeonidi A."/>
            <person name="Hiss M."/>
            <person name="Muchero W."/>
            <person name="Kamisugi Y."/>
            <person name="Saleh O."/>
            <person name="Blanc G."/>
            <person name="Decker E.L."/>
            <person name="van Gessel N."/>
            <person name="Grimwood J."/>
            <person name="Hayes R.D."/>
            <person name="Graham S.W."/>
            <person name="Gunter L.E."/>
            <person name="McDaniel S.F."/>
            <person name="Hoernstein S.N.W."/>
            <person name="Larsson A."/>
            <person name="Li F.W."/>
            <person name="Perroud P.F."/>
            <person name="Phillips J."/>
            <person name="Ranjan P."/>
            <person name="Rokshar D.S."/>
            <person name="Rothfels C.J."/>
            <person name="Schneider L."/>
            <person name="Shu S."/>
            <person name="Stevenson D.W."/>
            <person name="Thummler F."/>
            <person name="Tillich M."/>
            <person name="Villarreal Aguilar J.C."/>
            <person name="Widiez T."/>
            <person name="Wong G.K."/>
            <person name="Wymore A."/>
            <person name="Zhang Y."/>
            <person name="Zimmer A.D."/>
            <person name="Quatrano R.S."/>
            <person name="Mayer K.F.X."/>
            <person name="Goodstein D."/>
            <person name="Casacuberta J.M."/>
            <person name="Vandepoele K."/>
            <person name="Reski R."/>
            <person name="Cuming A.C."/>
            <person name="Tuskan G.A."/>
            <person name="Maumus F."/>
            <person name="Salse J."/>
            <person name="Schmutz J."/>
            <person name="Rensing S.A."/>
        </authorList>
    </citation>
    <scope>NUCLEOTIDE SEQUENCE [LARGE SCALE GENOMIC DNA]</scope>
    <source>
        <strain evidence="2 3">cv. Gransden 2004</strain>
    </source>
</reference>
<protein>
    <submittedName>
        <fullName evidence="1 2">Uncharacterized protein</fullName>
    </submittedName>
</protein>
<evidence type="ECO:0000313" key="2">
    <source>
        <dbReference type="EnsemblPlants" id="PAC:32929587.CDS.1"/>
    </source>
</evidence>
<sequence length="113" mass="12571">MLFEYAVKSSERYMDRAQNSANSVAEHFALNCTWWLRQIKRLVIEGIWSQRNTGKVGRKVVVIALVAAIAVARLVDRFILRGSINAPPVVLGHGQLFTNIPSSTGPPHRCSVL</sequence>
<gene>
    <name evidence="1" type="ORF">PHYPA_019760</name>
</gene>
<dbReference type="InParanoid" id="A0A2K1JD79"/>
<keyword evidence="3" id="KW-1185">Reference proteome</keyword>
<dbReference type="PaxDb" id="3218-PP1S104_87V6.1"/>